<dbReference type="PRINTS" id="PR00702">
    <property type="entry name" value="ACRIFLAVINRP"/>
</dbReference>
<proteinExistence type="predicted"/>
<feature type="transmembrane region" description="Helical" evidence="1">
    <location>
        <begin position="1005"/>
        <end position="1030"/>
    </location>
</feature>
<keyword evidence="1" id="KW-0472">Membrane</keyword>
<dbReference type="InterPro" id="IPR027463">
    <property type="entry name" value="AcrB_DN_DC_subdom"/>
</dbReference>
<evidence type="ECO:0000313" key="2">
    <source>
        <dbReference type="EMBL" id="MFD2917264.1"/>
    </source>
</evidence>
<dbReference type="PANTHER" id="PTHR32063">
    <property type="match status" value="1"/>
</dbReference>
<reference evidence="3" key="1">
    <citation type="journal article" date="2019" name="Int. J. Syst. Evol. Microbiol.">
        <title>The Global Catalogue of Microorganisms (GCM) 10K type strain sequencing project: providing services to taxonomists for standard genome sequencing and annotation.</title>
        <authorList>
            <consortium name="The Broad Institute Genomics Platform"/>
            <consortium name="The Broad Institute Genome Sequencing Center for Infectious Disease"/>
            <person name="Wu L."/>
            <person name="Ma J."/>
        </authorList>
    </citation>
    <scope>NUCLEOTIDE SEQUENCE [LARGE SCALE GENOMIC DNA]</scope>
    <source>
        <strain evidence="3">KCTC 32514</strain>
    </source>
</reference>
<feature type="transmembrane region" description="Helical" evidence="1">
    <location>
        <begin position="330"/>
        <end position="349"/>
    </location>
</feature>
<feature type="transmembrane region" description="Helical" evidence="1">
    <location>
        <begin position="876"/>
        <end position="895"/>
    </location>
</feature>
<feature type="transmembrane region" description="Helical" evidence="1">
    <location>
        <begin position="459"/>
        <end position="480"/>
    </location>
</feature>
<feature type="transmembrane region" description="Helical" evidence="1">
    <location>
        <begin position="382"/>
        <end position="407"/>
    </location>
</feature>
<feature type="transmembrane region" description="Helical" evidence="1">
    <location>
        <begin position="974"/>
        <end position="993"/>
    </location>
</feature>
<dbReference type="RefSeq" id="WP_194509038.1">
    <property type="nucleotide sequence ID" value="NZ_JADILU010000006.1"/>
</dbReference>
<dbReference type="SUPFAM" id="SSF82866">
    <property type="entry name" value="Multidrug efflux transporter AcrB transmembrane domain"/>
    <property type="match status" value="2"/>
</dbReference>
<dbReference type="Gene3D" id="3.30.70.1320">
    <property type="entry name" value="Multidrug efflux transporter AcrB pore domain like"/>
    <property type="match status" value="1"/>
</dbReference>
<gene>
    <name evidence="2" type="ORF">ACFS29_16545</name>
</gene>
<feature type="transmembrane region" description="Helical" evidence="1">
    <location>
        <begin position="356"/>
        <end position="376"/>
    </location>
</feature>
<dbReference type="PANTHER" id="PTHR32063:SF33">
    <property type="entry name" value="RND SUPERFAMILY EFFLUX PUMP PERMEASE COMPONENT"/>
    <property type="match status" value="1"/>
</dbReference>
<sequence>MRKLIEYFIRYHVAVNIFIFAFIVFGIIGVLSLKSSFFPLTDSKIITVSVTYPGASPQEIEEGIVLQIEDNLKGLKGIDRVTSVSRENSGTITVEIEKDENIDFMLLEVKNAVDRVPSFPSGMEPLIVAKQEAVRETISFALSGENIPLVTLKQIGRQVENDLRAIDGISQIAISGYPDEEIEIAVNETSLLAYNLTFGEVSQAVSRSNILTTGGTIKTDTEEYLIRANNRSYYGDELSNVVVSASNDGKVVRLKDVAIIRDRFSETPNATYFNQKLSINISITSTNTEDLISSADRVKEYIEAYNQKHNNVQLDVVRDLSKTLNQRTDLLTENAVIGMLLVLLFLSVFLNTRLAFWVAFGLPISFLGMFIFAGQFDVTINVLSLFGMIIVIGILVDDGIVIAENIYQHYEKGKSPIEAAIDGTMEVIPPVVSAIITTLLAFSLFLFLDSRIGEFFSEVAVIVILTLTVSLVEALIILPAHLAHSKALRKQVVEENPSKMKRFFLKMRIINKAGDNFMNFLRDKVYAPAITFVLNFKLLSLGIFTALLILTFGAIGGGVIGMTMFPSVASDRVSIELDMPNGTNEKVTDSIISMIEEKSFIVNQELTEKYLKGTDKQLFENTILTINSSSSASLRINLLPGEERPNAIKSDLVANRLRELVGPVIGTERLIFGSGGNFGGSPVSVSLLGNNIDELKAAKIELKQVLESNPLLKDIEDNDPAGIKEIRIELKESAYLLGLNLSTVMSQVRSGFFGTQAQRFQRGQDEIRVWVRYDRSNRASINDLDDMRIVTPIGERVTLKDIAFYTIERGDVAINHLEGQREIQVSADLKDPSTSTTDIIDDLKNITIVDLKSKYPTISASFEGQNREKDKLMSSLGQAGIPILLLIYIVIAFTFRSYSQPLLLMLLIPFSLTAVAWGHWLLGFSVNILSLLGIIALIGIMVNDGLVLIGKFNSNLREGLKFDEALLNAGKSRFRAIFLTSLTTIAGLAPLLLEKSRQAQFLKPMAISISFGIAYATILTLLVLPLFLSFSNSIKKNGKWLWTNKEVTKEEVERAIKEQKEENEH</sequence>
<keyword evidence="1" id="KW-0812">Transmembrane</keyword>
<dbReference type="Gene3D" id="1.20.1640.10">
    <property type="entry name" value="Multidrug efflux transporter AcrB transmembrane domain"/>
    <property type="match status" value="2"/>
</dbReference>
<comment type="caution">
    <text evidence="2">The sequence shown here is derived from an EMBL/GenBank/DDBJ whole genome shotgun (WGS) entry which is preliminary data.</text>
</comment>
<feature type="transmembrane region" description="Helical" evidence="1">
    <location>
        <begin position="928"/>
        <end position="953"/>
    </location>
</feature>
<dbReference type="Pfam" id="PF00873">
    <property type="entry name" value="ACR_tran"/>
    <property type="match status" value="1"/>
</dbReference>
<dbReference type="Proteomes" id="UP001597548">
    <property type="component" value="Unassembled WGS sequence"/>
</dbReference>
<dbReference type="Gene3D" id="3.30.70.1430">
    <property type="entry name" value="Multidrug efflux transporter AcrB pore domain"/>
    <property type="match status" value="2"/>
</dbReference>
<dbReference type="InterPro" id="IPR001036">
    <property type="entry name" value="Acrflvin-R"/>
</dbReference>
<dbReference type="SUPFAM" id="SSF82714">
    <property type="entry name" value="Multidrug efflux transporter AcrB TolC docking domain, DN and DC subdomains"/>
    <property type="match status" value="2"/>
</dbReference>
<organism evidence="2 3">
    <name type="scientific">Psychroserpens luteus</name>
    <dbReference type="NCBI Taxonomy" id="1434066"/>
    <lineage>
        <taxon>Bacteria</taxon>
        <taxon>Pseudomonadati</taxon>
        <taxon>Bacteroidota</taxon>
        <taxon>Flavobacteriia</taxon>
        <taxon>Flavobacteriales</taxon>
        <taxon>Flavobacteriaceae</taxon>
        <taxon>Psychroserpens</taxon>
    </lineage>
</organism>
<name>A0ABW5ZW59_9FLAO</name>
<feature type="transmembrane region" description="Helical" evidence="1">
    <location>
        <begin position="538"/>
        <end position="565"/>
    </location>
</feature>
<dbReference type="EMBL" id="JBHUOS010000014">
    <property type="protein sequence ID" value="MFD2917264.1"/>
    <property type="molecule type" value="Genomic_DNA"/>
</dbReference>
<dbReference type="Gene3D" id="3.30.2090.10">
    <property type="entry name" value="Multidrug efflux transporter AcrB TolC docking domain, DN and DC subdomains"/>
    <property type="match status" value="2"/>
</dbReference>
<dbReference type="SUPFAM" id="SSF82693">
    <property type="entry name" value="Multidrug efflux transporter AcrB pore domain, PN1, PN2, PC1 and PC2 subdomains"/>
    <property type="match status" value="2"/>
</dbReference>
<evidence type="ECO:0000313" key="3">
    <source>
        <dbReference type="Proteomes" id="UP001597548"/>
    </source>
</evidence>
<dbReference type="Gene3D" id="3.30.70.1440">
    <property type="entry name" value="Multidrug efflux transporter AcrB pore domain"/>
    <property type="match status" value="1"/>
</dbReference>
<evidence type="ECO:0000256" key="1">
    <source>
        <dbReference type="SAM" id="Phobius"/>
    </source>
</evidence>
<protein>
    <submittedName>
        <fullName evidence="2">Efflux RND transporter permease subunit</fullName>
    </submittedName>
</protein>
<keyword evidence="1" id="KW-1133">Transmembrane helix</keyword>
<keyword evidence="3" id="KW-1185">Reference proteome</keyword>
<accession>A0ABW5ZW59</accession>
<feature type="transmembrane region" description="Helical" evidence="1">
    <location>
        <begin position="12"/>
        <end position="33"/>
    </location>
</feature>
<feature type="transmembrane region" description="Helical" evidence="1">
    <location>
        <begin position="427"/>
        <end position="447"/>
    </location>
</feature>
<feature type="transmembrane region" description="Helical" evidence="1">
    <location>
        <begin position="902"/>
        <end position="922"/>
    </location>
</feature>